<dbReference type="GO" id="GO:0003887">
    <property type="term" value="F:DNA-directed DNA polymerase activity"/>
    <property type="evidence" value="ECO:0007669"/>
    <property type="project" value="UniProtKB-KW"/>
</dbReference>
<dbReference type="SUPFAM" id="SSF48019">
    <property type="entry name" value="post-AAA+ oligomerization domain-like"/>
    <property type="match status" value="1"/>
</dbReference>
<dbReference type="NCBIfam" id="TIGR01128">
    <property type="entry name" value="holA"/>
    <property type="match status" value="1"/>
</dbReference>
<protein>
    <recommendedName>
        <fullName evidence="1">DNA-directed DNA polymerase</fullName>
        <ecNumber evidence="1">2.7.7.7</ecNumber>
    </recommendedName>
</protein>
<dbReference type="PANTHER" id="PTHR34388">
    <property type="entry name" value="DNA POLYMERASE III SUBUNIT DELTA"/>
    <property type="match status" value="1"/>
</dbReference>
<dbReference type="InterPro" id="IPR008921">
    <property type="entry name" value="DNA_pol3_clamp-load_cplx_C"/>
</dbReference>
<dbReference type="SUPFAM" id="SSF52540">
    <property type="entry name" value="P-loop containing nucleoside triphosphate hydrolases"/>
    <property type="match status" value="1"/>
</dbReference>
<keyword evidence="9" id="KW-1185">Reference proteome</keyword>
<keyword evidence="4" id="KW-0235">DNA replication</keyword>
<dbReference type="InterPro" id="IPR027417">
    <property type="entry name" value="P-loop_NTPase"/>
</dbReference>
<comment type="caution">
    <text evidence="8">The sequence shown here is derived from an EMBL/GenBank/DDBJ whole genome shotgun (WGS) entry which is preliminary data.</text>
</comment>
<accession>A0A4Y8ZWK6</accession>
<evidence type="ECO:0000256" key="2">
    <source>
        <dbReference type="ARBA" id="ARBA00022679"/>
    </source>
</evidence>
<dbReference type="InterPro" id="IPR005790">
    <property type="entry name" value="DNA_polIII_delta"/>
</dbReference>
<dbReference type="OrthoDB" id="9804983at2"/>
<dbReference type="GO" id="GO:0006261">
    <property type="term" value="P:DNA-templated DNA replication"/>
    <property type="evidence" value="ECO:0007669"/>
    <property type="project" value="TreeGrafter"/>
</dbReference>
<evidence type="ECO:0000313" key="9">
    <source>
        <dbReference type="Proteomes" id="UP000298213"/>
    </source>
</evidence>
<evidence type="ECO:0000256" key="7">
    <source>
        <dbReference type="ARBA" id="ARBA00049244"/>
    </source>
</evidence>
<name>A0A4Y8ZWK6_9SPHN</name>
<keyword evidence="5" id="KW-0239">DNA-directed DNA polymerase</keyword>
<evidence type="ECO:0000313" key="8">
    <source>
        <dbReference type="EMBL" id="TFI59545.1"/>
    </source>
</evidence>
<comment type="catalytic activity">
    <reaction evidence="7">
        <text>DNA(n) + a 2'-deoxyribonucleoside 5'-triphosphate = DNA(n+1) + diphosphate</text>
        <dbReference type="Rhea" id="RHEA:22508"/>
        <dbReference type="Rhea" id="RHEA-COMP:17339"/>
        <dbReference type="Rhea" id="RHEA-COMP:17340"/>
        <dbReference type="ChEBI" id="CHEBI:33019"/>
        <dbReference type="ChEBI" id="CHEBI:61560"/>
        <dbReference type="ChEBI" id="CHEBI:173112"/>
        <dbReference type="EC" id="2.7.7.7"/>
    </reaction>
</comment>
<evidence type="ECO:0000256" key="3">
    <source>
        <dbReference type="ARBA" id="ARBA00022695"/>
    </source>
</evidence>
<dbReference type="Gene3D" id="3.40.50.300">
    <property type="entry name" value="P-loop containing nucleotide triphosphate hydrolases"/>
    <property type="match status" value="1"/>
</dbReference>
<dbReference type="GO" id="GO:0003677">
    <property type="term" value="F:DNA binding"/>
    <property type="evidence" value="ECO:0007669"/>
    <property type="project" value="InterPro"/>
</dbReference>
<dbReference type="Gene3D" id="1.20.272.10">
    <property type="match status" value="1"/>
</dbReference>
<dbReference type="Gene3D" id="1.10.8.60">
    <property type="match status" value="1"/>
</dbReference>
<evidence type="ECO:0000256" key="6">
    <source>
        <dbReference type="ARBA" id="ARBA00034754"/>
    </source>
</evidence>
<evidence type="ECO:0000256" key="1">
    <source>
        <dbReference type="ARBA" id="ARBA00012417"/>
    </source>
</evidence>
<keyword evidence="3 8" id="KW-0548">Nucleotidyltransferase</keyword>
<gene>
    <name evidence="8" type="primary">holA</name>
    <name evidence="8" type="ORF">E2493_04995</name>
</gene>
<organism evidence="8 9">
    <name type="scientific">Sphingomonas parva</name>
    <dbReference type="NCBI Taxonomy" id="2555898"/>
    <lineage>
        <taxon>Bacteria</taxon>
        <taxon>Pseudomonadati</taxon>
        <taxon>Pseudomonadota</taxon>
        <taxon>Alphaproteobacteria</taxon>
        <taxon>Sphingomonadales</taxon>
        <taxon>Sphingomonadaceae</taxon>
        <taxon>Sphingomonas</taxon>
    </lineage>
</organism>
<dbReference type="PANTHER" id="PTHR34388:SF1">
    <property type="entry name" value="DNA POLYMERASE III SUBUNIT DELTA"/>
    <property type="match status" value="1"/>
</dbReference>
<dbReference type="RefSeq" id="WP_135084326.1">
    <property type="nucleotide sequence ID" value="NZ_SPDV01000007.1"/>
</dbReference>
<reference evidence="8 9" key="1">
    <citation type="submission" date="2019-03" db="EMBL/GenBank/DDBJ databases">
        <title>Genome sequence of Sphingomonas sp. 17J27-24.</title>
        <authorList>
            <person name="Kim M."/>
            <person name="Maeng S."/>
            <person name="Sathiyaraj S."/>
        </authorList>
    </citation>
    <scope>NUCLEOTIDE SEQUENCE [LARGE SCALE GENOMIC DNA]</scope>
    <source>
        <strain evidence="8 9">17J27-24</strain>
    </source>
</reference>
<dbReference type="EC" id="2.7.7.7" evidence="1"/>
<dbReference type="GO" id="GO:0009360">
    <property type="term" value="C:DNA polymerase III complex"/>
    <property type="evidence" value="ECO:0007669"/>
    <property type="project" value="TreeGrafter"/>
</dbReference>
<keyword evidence="2 8" id="KW-0808">Transferase</keyword>
<dbReference type="Proteomes" id="UP000298213">
    <property type="component" value="Unassembled WGS sequence"/>
</dbReference>
<dbReference type="AlphaFoldDB" id="A0A4Y8ZWK6"/>
<comment type="similarity">
    <text evidence="6">Belongs to the DNA polymerase HolA subunit family.</text>
</comment>
<evidence type="ECO:0000256" key="5">
    <source>
        <dbReference type="ARBA" id="ARBA00022932"/>
    </source>
</evidence>
<evidence type="ECO:0000256" key="4">
    <source>
        <dbReference type="ARBA" id="ARBA00022705"/>
    </source>
</evidence>
<proteinExistence type="inferred from homology"/>
<dbReference type="EMBL" id="SPDV01000007">
    <property type="protein sequence ID" value="TFI59545.1"/>
    <property type="molecule type" value="Genomic_DNA"/>
</dbReference>
<sequence length="340" mass="35992">MKAAKGQIERALRAPAEWRLFLLYGPDDSGSRALARLLAAGAGGDAERIDLTGSELKGDPARLADEAASISLFGGARYVVVDPAGDESLAAVEALLQAPAAGNPVALVAGALKPTSKLLKLALAEPKALVHASYAPEGADADRLAAEMAREQGLLVRPDLARRLADACGGNRAILGQELRKIALYVDADPAQPQPIDHDVVDAIGAAAEEGDLSRLVESVGSGRPEQLRAELARLASEGLEGIPLIRAVLRRMSLLARLRAQVERGQSVQSVMETHGRGIFWKEKTAIQQQLARWRAEPLARSVSRLLEAERQAKASGGLGAAAVDEELFAICRQAARLR</sequence>